<reference evidence="2" key="1">
    <citation type="submission" date="2013-11" db="EMBL/GenBank/DDBJ databases">
        <title>Draft genome sequence of the broad-host-range Rhizobium sp. LPU83 strain, a member of the low-genetic diversity Oregon-like Rhizobium sp. group.</title>
        <authorList>
            <person name="Wibberg D."/>
            <person name="Puehler A."/>
            <person name="Schlueter A."/>
        </authorList>
    </citation>
    <scope>NUCLEOTIDE SEQUENCE [LARGE SCALE GENOMIC DNA]</scope>
    <source>
        <strain evidence="2">LPU83</strain>
        <plasmid evidence="2">pLPU83b</plasmid>
    </source>
</reference>
<dbReference type="Proteomes" id="UP000019443">
    <property type="component" value="Unassembled WGS sequence"/>
</dbReference>
<keyword evidence="2" id="KW-0614">Plasmid</keyword>
<evidence type="ECO:0000259" key="1">
    <source>
        <dbReference type="Pfam" id="PF13007"/>
    </source>
</evidence>
<gene>
    <name evidence="2" type="ORF">LPU83_pLPU83b_0221</name>
</gene>
<dbReference type="AlphaFoldDB" id="W6RIS3"/>
<evidence type="ECO:0000313" key="3">
    <source>
        <dbReference type="Proteomes" id="UP000019443"/>
    </source>
</evidence>
<dbReference type="Pfam" id="PF13007">
    <property type="entry name" value="LZ_Tnp_IS66"/>
    <property type="match status" value="1"/>
</dbReference>
<feature type="domain" description="Transposase TnpC homeodomain" evidence="1">
    <location>
        <begin position="50"/>
        <end position="122"/>
    </location>
</feature>
<protein>
    <recommendedName>
        <fullName evidence="1">Transposase TnpC homeodomain domain-containing protein</fullName>
    </recommendedName>
</protein>
<dbReference type="EMBL" id="CBYB010000019">
    <property type="protein sequence ID" value="CDM60215.1"/>
    <property type="molecule type" value="Genomic_DNA"/>
</dbReference>
<keyword evidence="3" id="KW-1185">Reference proteome</keyword>
<name>W6RIS3_9HYPH</name>
<proteinExistence type="predicted"/>
<accession>W6RIS3</accession>
<dbReference type="InterPro" id="IPR024463">
    <property type="entry name" value="Transposase_TnpC_homeodom"/>
</dbReference>
<geneLocation type="plasmid" evidence="2">
    <name>pLPU83b</name>
</geneLocation>
<evidence type="ECO:0000313" key="2">
    <source>
        <dbReference type="EMBL" id="CDM60215.1"/>
    </source>
</evidence>
<comment type="caution">
    <text evidence="2">The sequence shown here is derived from an EMBL/GenBank/DDBJ whole genome shotgun (WGS) entry which is preliminary data.</text>
</comment>
<organism evidence="2 3">
    <name type="scientific">Rhizobium favelukesii</name>
    <dbReference type="NCBI Taxonomy" id="348824"/>
    <lineage>
        <taxon>Bacteria</taxon>
        <taxon>Pseudomonadati</taxon>
        <taxon>Pseudomonadota</taxon>
        <taxon>Alphaproteobacteria</taxon>
        <taxon>Hyphomicrobiales</taxon>
        <taxon>Rhizobiaceae</taxon>
        <taxon>Rhizobium/Agrobacterium group</taxon>
        <taxon>Rhizobium</taxon>
    </lineage>
</organism>
<sequence length="154" mass="17281">MTFSASDLPDDVDALKAMIVAMSAEGAAARAEITRLEALKKDTDERIATLTAIVKVLERAQKGTRSERLRLGINDDQIDFAFEKVETGLAAIDSELDQSRKDKPKREARPRKGFAAYLERIEEVIEPEIPEECRGLEKVLIGEDRSERHRYPPA</sequence>